<accession>A0A3N4JXG9</accession>
<evidence type="ECO:0000313" key="3">
    <source>
        <dbReference type="Proteomes" id="UP000276215"/>
    </source>
</evidence>
<dbReference type="GO" id="GO:0008757">
    <property type="term" value="F:S-adenosylmethionine-dependent methyltransferase activity"/>
    <property type="evidence" value="ECO:0007669"/>
    <property type="project" value="InterPro"/>
</dbReference>
<protein>
    <submittedName>
        <fullName evidence="2">S-adenosyl-L-methionine-dependent methyltransferase</fullName>
    </submittedName>
</protein>
<dbReference type="STRING" id="1336337.A0A3N4JXG9"/>
<dbReference type="Pfam" id="PF08241">
    <property type="entry name" value="Methyltransf_11"/>
    <property type="match status" value="1"/>
</dbReference>
<name>A0A3N4JXG9_9PEZI</name>
<dbReference type="GO" id="GO:0032259">
    <property type="term" value="P:methylation"/>
    <property type="evidence" value="ECO:0007669"/>
    <property type="project" value="UniProtKB-KW"/>
</dbReference>
<proteinExistence type="predicted"/>
<dbReference type="AlphaFoldDB" id="A0A3N4JXG9"/>
<keyword evidence="2" id="KW-0808">Transferase</keyword>
<sequence>MAQSTATTKDHWSSKAYSEEVAPFVAELTTKVVALLDPQPTDKILDLGCGDGILTARLSHHCQSIHGIDNSTNMITSAKTHHSTPNTTYTILNATHLPTTPPFPPQTFTKIFSNAALHWILRAPPSSRLEILQSLHNLLIPTGTFAAEFGAHGNCAEVHAAIVAALVHRGVPVETVREACPWWFPSEEEVESLWTQAGFLVESVEVELRQTELPQGDVGGWVKLFGNAFLELLGEESREEVVQEVVSVLESIGRYSPNWENLYARLCESREFESHPGLVWYHIRYNT</sequence>
<dbReference type="OrthoDB" id="66144at2759"/>
<dbReference type="Gene3D" id="3.40.50.150">
    <property type="entry name" value="Vaccinia Virus protein VP39"/>
    <property type="match status" value="1"/>
</dbReference>
<keyword evidence="3" id="KW-1185">Reference proteome</keyword>
<dbReference type="EMBL" id="ML120377">
    <property type="protein sequence ID" value="RPB00831.1"/>
    <property type="molecule type" value="Genomic_DNA"/>
</dbReference>
<dbReference type="SUPFAM" id="SSF53335">
    <property type="entry name" value="S-adenosyl-L-methionine-dependent methyltransferases"/>
    <property type="match status" value="1"/>
</dbReference>
<dbReference type="Proteomes" id="UP000276215">
    <property type="component" value="Unassembled WGS sequence"/>
</dbReference>
<dbReference type="CDD" id="cd02440">
    <property type="entry name" value="AdoMet_MTases"/>
    <property type="match status" value="1"/>
</dbReference>
<dbReference type="InterPro" id="IPR029063">
    <property type="entry name" value="SAM-dependent_MTases_sf"/>
</dbReference>
<keyword evidence="2" id="KW-0489">Methyltransferase</keyword>
<evidence type="ECO:0000259" key="1">
    <source>
        <dbReference type="Pfam" id="PF08241"/>
    </source>
</evidence>
<organism evidence="2 3">
    <name type="scientific">Choiromyces venosus 120613-1</name>
    <dbReference type="NCBI Taxonomy" id="1336337"/>
    <lineage>
        <taxon>Eukaryota</taxon>
        <taxon>Fungi</taxon>
        <taxon>Dikarya</taxon>
        <taxon>Ascomycota</taxon>
        <taxon>Pezizomycotina</taxon>
        <taxon>Pezizomycetes</taxon>
        <taxon>Pezizales</taxon>
        <taxon>Tuberaceae</taxon>
        <taxon>Choiromyces</taxon>
    </lineage>
</organism>
<reference evidence="2 3" key="1">
    <citation type="journal article" date="2018" name="Nat. Ecol. Evol.">
        <title>Pezizomycetes genomes reveal the molecular basis of ectomycorrhizal truffle lifestyle.</title>
        <authorList>
            <person name="Murat C."/>
            <person name="Payen T."/>
            <person name="Noel B."/>
            <person name="Kuo A."/>
            <person name="Morin E."/>
            <person name="Chen J."/>
            <person name="Kohler A."/>
            <person name="Krizsan K."/>
            <person name="Balestrini R."/>
            <person name="Da Silva C."/>
            <person name="Montanini B."/>
            <person name="Hainaut M."/>
            <person name="Levati E."/>
            <person name="Barry K.W."/>
            <person name="Belfiori B."/>
            <person name="Cichocki N."/>
            <person name="Clum A."/>
            <person name="Dockter R.B."/>
            <person name="Fauchery L."/>
            <person name="Guy J."/>
            <person name="Iotti M."/>
            <person name="Le Tacon F."/>
            <person name="Lindquist E.A."/>
            <person name="Lipzen A."/>
            <person name="Malagnac F."/>
            <person name="Mello A."/>
            <person name="Molinier V."/>
            <person name="Miyauchi S."/>
            <person name="Poulain J."/>
            <person name="Riccioni C."/>
            <person name="Rubini A."/>
            <person name="Sitrit Y."/>
            <person name="Splivallo R."/>
            <person name="Traeger S."/>
            <person name="Wang M."/>
            <person name="Zifcakova L."/>
            <person name="Wipf D."/>
            <person name="Zambonelli A."/>
            <person name="Paolocci F."/>
            <person name="Nowrousian M."/>
            <person name="Ottonello S."/>
            <person name="Baldrian P."/>
            <person name="Spatafora J.W."/>
            <person name="Henrissat B."/>
            <person name="Nagy L.G."/>
            <person name="Aury J.M."/>
            <person name="Wincker P."/>
            <person name="Grigoriev I.V."/>
            <person name="Bonfante P."/>
            <person name="Martin F.M."/>
        </authorList>
    </citation>
    <scope>NUCLEOTIDE SEQUENCE [LARGE SCALE GENOMIC DNA]</scope>
    <source>
        <strain evidence="2 3">120613-1</strain>
    </source>
</reference>
<evidence type="ECO:0000313" key="2">
    <source>
        <dbReference type="EMBL" id="RPB00831.1"/>
    </source>
</evidence>
<dbReference type="PANTHER" id="PTHR43861">
    <property type="entry name" value="TRANS-ACONITATE 2-METHYLTRANSFERASE-RELATED"/>
    <property type="match status" value="1"/>
</dbReference>
<dbReference type="PANTHER" id="PTHR43861:SF1">
    <property type="entry name" value="TRANS-ACONITATE 2-METHYLTRANSFERASE"/>
    <property type="match status" value="1"/>
</dbReference>
<feature type="domain" description="Methyltransferase type 11" evidence="1">
    <location>
        <begin position="45"/>
        <end position="146"/>
    </location>
</feature>
<dbReference type="InterPro" id="IPR013216">
    <property type="entry name" value="Methyltransf_11"/>
</dbReference>
<gene>
    <name evidence="2" type="ORF">L873DRAFT_1788750</name>
</gene>